<dbReference type="GO" id="GO:0043770">
    <property type="term" value="F:demethylmenaquinone methyltransferase activity"/>
    <property type="evidence" value="ECO:0007669"/>
    <property type="project" value="UniProtKB-EC"/>
</dbReference>
<dbReference type="PATRIC" id="fig|1280514.3.peg.2764"/>
<feature type="domain" description="Methyltransferase type 11" evidence="1">
    <location>
        <begin position="18"/>
        <end position="124"/>
    </location>
</feature>
<dbReference type="Gene3D" id="3.40.50.150">
    <property type="entry name" value="Vaccinia Virus protein VP39"/>
    <property type="match status" value="1"/>
</dbReference>
<dbReference type="Pfam" id="PF08241">
    <property type="entry name" value="Methyltransf_11"/>
    <property type="match status" value="1"/>
</dbReference>
<name>A0A0D8HGR5_9ACTN</name>
<sequence>MKTFDFDRFGDLRKKSVLDLGAGAGRHSIEAIIRGASVVSVEIDPTPLQTIPATLDETLAYLDIKDDTSPKMLSLAVSDARGLPFHDNSFDIVIVSEILEHIQEDHVVLREINRVTKAGGMIAISVPRAMPELLNWIFSKEYHSVKGGHIRIYRKRQLLQRIAQANLDVVVVSYAHGLHSPYWWLKTLLGLEKTNLSPIRRYQDLLIKQMSGRLERLDTFEKRVLDPSIGKSLVLYAIKT</sequence>
<keyword evidence="2" id="KW-0489">Methyltransferase</keyword>
<evidence type="ECO:0000313" key="2">
    <source>
        <dbReference type="EMBL" id="KJF17039.1"/>
    </source>
</evidence>
<dbReference type="AlphaFoldDB" id="A0A0D8HGR5"/>
<comment type="caution">
    <text evidence="2">The sequence shown here is derived from an EMBL/GenBank/DDBJ whole genome shotgun (WGS) entry which is preliminary data.</text>
</comment>
<organism evidence="2 3">
    <name type="scientific">Acidithrix ferrooxidans</name>
    <dbReference type="NCBI Taxonomy" id="1280514"/>
    <lineage>
        <taxon>Bacteria</taxon>
        <taxon>Bacillati</taxon>
        <taxon>Actinomycetota</taxon>
        <taxon>Acidimicrobiia</taxon>
        <taxon>Acidimicrobiales</taxon>
        <taxon>Acidimicrobiaceae</taxon>
        <taxon>Acidithrix</taxon>
    </lineage>
</organism>
<dbReference type="InterPro" id="IPR029063">
    <property type="entry name" value="SAM-dependent_MTases_sf"/>
</dbReference>
<evidence type="ECO:0000313" key="3">
    <source>
        <dbReference type="Proteomes" id="UP000032360"/>
    </source>
</evidence>
<dbReference type="STRING" id="1280514.AXFE_21100"/>
<reference evidence="2 3" key="1">
    <citation type="submission" date="2015-01" db="EMBL/GenBank/DDBJ databases">
        <title>Draft genome of the acidophilic iron oxidizer Acidithrix ferrooxidans strain Py-F3.</title>
        <authorList>
            <person name="Poehlein A."/>
            <person name="Eisen S."/>
            <person name="Schloemann M."/>
            <person name="Johnson B.D."/>
            <person name="Daniel R."/>
            <person name="Muehling M."/>
        </authorList>
    </citation>
    <scope>NUCLEOTIDE SEQUENCE [LARGE SCALE GENOMIC DNA]</scope>
    <source>
        <strain evidence="2 3">Py-F3</strain>
    </source>
</reference>
<gene>
    <name evidence="2" type="primary">ubiE4</name>
    <name evidence="2" type="ORF">AXFE_21100</name>
</gene>
<accession>A0A0D8HGR5</accession>
<dbReference type="CDD" id="cd02440">
    <property type="entry name" value="AdoMet_MTases"/>
    <property type="match status" value="1"/>
</dbReference>
<dbReference type="EC" id="2.1.1.163" evidence="2"/>
<keyword evidence="3" id="KW-1185">Reference proteome</keyword>
<keyword evidence="2" id="KW-0808">Transferase</keyword>
<dbReference type="Proteomes" id="UP000032360">
    <property type="component" value="Unassembled WGS sequence"/>
</dbReference>
<dbReference type="OrthoDB" id="9810247at2"/>
<protein>
    <submittedName>
        <fullName evidence="2">Demethylmenaquinone methyltransferase</fullName>
        <ecNumber evidence="2">2.1.1.163</ecNumber>
    </submittedName>
</protein>
<dbReference type="RefSeq" id="WP_052605744.1">
    <property type="nucleotide sequence ID" value="NZ_JXYS01000067.1"/>
</dbReference>
<evidence type="ECO:0000259" key="1">
    <source>
        <dbReference type="Pfam" id="PF08241"/>
    </source>
</evidence>
<dbReference type="GO" id="GO:0032259">
    <property type="term" value="P:methylation"/>
    <property type="evidence" value="ECO:0007669"/>
    <property type="project" value="UniProtKB-KW"/>
</dbReference>
<dbReference type="InterPro" id="IPR013216">
    <property type="entry name" value="Methyltransf_11"/>
</dbReference>
<dbReference type="EMBL" id="JXYS01000067">
    <property type="protein sequence ID" value="KJF17039.1"/>
    <property type="molecule type" value="Genomic_DNA"/>
</dbReference>
<dbReference type="PANTHER" id="PTHR43591">
    <property type="entry name" value="METHYLTRANSFERASE"/>
    <property type="match status" value="1"/>
</dbReference>
<dbReference type="SUPFAM" id="SSF53335">
    <property type="entry name" value="S-adenosyl-L-methionine-dependent methyltransferases"/>
    <property type="match status" value="1"/>
</dbReference>
<dbReference type="GO" id="GO:0008757">
    <property type="term" value="F:S-adenosylmethionine-dependent methyltransferase activity"/>
    <property type="evidence" value="ECO:0007669"/>
    <property type="project" value="InterPro"/>
</dbReference>
<proteinExistence type="predicted"/>
<dbReference type="PANTHER" id="PTHR43591:SF24">
    <property type="entry name" value="2-METHOXY-6-POLYPRENYL-1,4-BENZOQUINOL METHYLASE, MITOCHONDRIAL"/>
    <property type="match status" value="1"/>
</dbReference>